<evidence type="ECO:0000256" key="1">
    <source>
        <dbReference type="SAM" id="MobiDB-lite"/>
    </source>
</evidence>
<dbReference type="PANTHER" id="PTHR48079">
    <property type="entry name" value="PROTEIN YEEZ"/>
    <property type="match status" value="1"/>
</dbReference>
<dbReference type="InterPro" id="IPR051783">
    <property type="entry name" value="NAD(P)-dependent_oxidoreduct"/>
</dbReference>
<dbReference type="SUPFAM" id="SSF51735">
    <property type="entry name" value="NAD(P)-binding Rossmann-fold domains"/>
    <property type="match status" value="1"/>
</dbReference>
<dbReference type="EMBL" id="CP036264">
    <property type="protein sequence ID" value="QEF99636.1"/>
    <property type="molecule type" value="Genomic_DNA"/>
</dbReference>
<sequence>MNKIAIFGASGFVGSTLAEELLAEGVPVRCLIHSSGNAWRLSRHRIDLQMVDLLDPASVRRAIADCSHVVNCSRGKGEAMTVGAKNLIDVCAEANVERFVHISSVAVYGDAFSVPVISEDHATTPEHGSYGWKKLKQDEMVQRAFRRGLNSVVVCPPNISGPYSMFLEEICRELKAGTFAFVDEGRFPCPLIDVGNLTHALRQGLNASEGDGQRRLVCDEPTATWREVVTALSEMLEISNPIPSVTSAEAEELTRSKRPQKGSIKKSMGHLVSSGVRMSLRQDPYIGSLEKFAVNCAKRLPKTIQDQLRDDQKRISPVVAKPNVSVRLLSQQLRNVTYSCDAAKKAWGYDPPIDFAESMDRFQQWAKLHWGLGSAPYQLLAELR</sequence>
<feature type="domain" description="NAD-dependent epimerase/dehydratase" evidence="2">
    <location>
        <begin position="4"/>
        <end position="199"/>
    </location>
</feature>
<gene>
    <name evidence="3" type="ORF">Mal15_37020</name>
</gene>
<dbReference type="Pfam" id="PF01370">
    <property type="entry name" value="Epimerase"/>
    <property type="match status" value="1"/>
</dbReference>
<name>A0A5B9MHW5_9BACT</name>
<keyword evidence="4" id="KW-1185">Reference proteome</keyword>
<accession>A0A5B9MHW5</accession>
<dbReference type="Proteomes" id="UP000321353">
    <property type="component" value="Chromosome"/>
</dbReference>
<dbReference type="AlphaFoldDB" id="A0A5B9MHW5"/>
<dbReference type="PANTHER" id="PTHR48079:SF6">
    <property type="entry name" value="NAD(P)-BINDING DOMAIN-CONTAINING PROTEIN-RELATED"/>
    <property type="match status" value="1"/>
</dbReference>
<evidence type="ECO:0000313" key="4">
    <source>
        <dbReference type="Proteomes" id="UP000321353"/>
    </source>
</evidence>
<evidence type="ECO:0000259" key="2">
    <source>
        <dbReference type="Pfam" id="PF01370"/>
    </source>
</evidence>
<feature type="compositionally biased region" description="Basic residues" evidence="1">
    <location>
        <begin position="256"/>
        <end position="266"/>
    </location>
</feature>
<proteinExistence type="predicted"/>
<dbReference type="KEGG" id="smam:Mal15_37020"/>
<dbReference type="Gene3D" id="3.40.50.720">
    <property type="entry name" value="NAD(P)-binding Rossmann-like Domain"/>
    <property type="match status" value="1"/>
</dbReference>
<dbReference type="GO" id="GO:0004029">
    <property type="term" value="F:aldehyde dehydrogenase (NAD+) activity"/>
    <property type="evidence" value="ECO:0007669"/>
    <property type="project" value="TreeGrafter"/>
</dbReference>
<evidence type="ECO:0000313" key="3">
    <source>
        <dbReference type="EMBL" id="QEF99636.1"/>
    </source>
</evidence>
<feature type="region of interest" description="Disordered" evidence="1">
    <location>
        <begin position="247"/>
        <end position="266"/>
    </location>
</feature>
<protein>
    <recommendedName>
        <fullName evidence="2">NAD-dependent epimerase/dehydratase domain-containing protein</fullName>
    </recommendedName>
</protein>
<reference evidence="3 4" key="1">
    <citation type="submission" date="2019-02" db="EMBL/GenBank/DDBJ databases">
        <title>Planctomycetal bacteria perform biofilm scaping via a novel small molecule.</title>
        <authorList>
            <person name="Jeske O."/>
            <person name="Boedeker C."/>
            <person name="Wiegand S."/>
            <person name="Breitling P."/>
            <person name="Kallscheuer N."/>
            <person name="Jogler M."/>
            <person name="Rohde M."/>
            <person name="Petersen J."/>
            <person name="Medema M.H."/>
            <person name="Surup F."/>
            <person name="Jogler C."/>
        </authorList>
    </citation>
    <scope>NUCLEOTIDE SEQUENCE [LARGE SCALE GENOMIC DNA]</scope>
    <source>
        <strain evidence="3 4">Mal15</strain>
    </source>
</reference>
<dbReference type="InterPro" id="IPR036291">
    <property type="entry name" value="NAD(P)-bd_dom_sf"/>
</dbReference>
<dbReference type="RefSeq" id="WP_147869001.1">
    <property type="nucleotide sequence ID" value="NZ_CP036264.1"/>
</dbReference>
<dbReference type="InterPro" id="IPR001509">
    <property type="entry name" value="Epimerase_deHydtase"/>
</dbReference>
<organism evidence="3 4">
    <name type="scientific">Stieleria maiorica</name>
    <dbReference type="NCBI Taxonomy" id="2795974"/>
    <lineage>
        <taxon>Bacteria</taxon>
        <taxon>Pseudomonadati</taxon>
        <taxon>Planctomycetota</taxon>
        <taxon>Planctomycetia</taxon>
        <taxon>Pirellulales</taxon>
        <taxon>Pirellulaceae</taxon>
        <taxon>Stieleria</taxon>
    </lineage>
</organism>
<dbReference type="GO" id="GO:0005737">
    <property type="term" value="C:cytoplasm"/>
    <property type="evidence" value="ECO:0007669"/>
    <property type="project" value="TreeGrafter"/>
</dbReference>